<dbReference type="AlphaFoldDB" id="A0A5B0QT74"/>
<name>A0A5B0QT74_PUCGR</name>
<evidence type="ECO:0000256" key="1">
    <source>
        <dbReference type="SAM" id="MobiDB-lite"/>
    </source>
</evidence>
<feature type="region of interest" description="Disordered" evidence="1">
    <location>
        <begin position="18"/>
        <end position="69"/>
    </location>
</feature>
<gene>
    <name evidence="2" type="ORF">PGT21_013272</name>
</gene>
<dbReference type="OrthoDB" id="10272027at2759"/>
<dbReference type="EMBL" id="VSWC01000003">
    <property type="protein sequence ID" value="KAA1116416.1"/>
    <property type="molecule type" value="Genomic_DNA"/>
</dbReference>
<comment type="caution">
    <text evidence="2">The sequence shown here is derived from an EMBL/GenBank/DDBJ whole genome shotgun (WGS) entry which is preliminary data.</text>
</comment>
<protein>
    <submittedName>
        <fullName evidence="2">Uncharacterized protein</fullName>
    </submittedName>
</protein>
<reference evidence="2 3" key="1">
    <citation type="submission" date="2019-05" db="EMBL/GenBank/DDBJ databases">
        <title>Emergence of the Ug99 lineage of the wheat stem rust pathogen through somatic hybridization.</title>
        <authorList>
            <person name="Li F."/>
            <person name="Upadhyaya N.M."/>
            <person name="Sperschneider J."/>
            <person name="Matny O."/>
            <person name="Nguyen-Phuc H."/>
            <person name="Mago R."/>
            <person name="Raley C."/>
            <person name="Miller M.E."/>
            <person name="Silverstein K.A.T."/>
            <person name="Henningsen E."/>
            <person name="Hirsch C.D."/>
            <person name="Visser B."/>
            <person name="Pretorius Z.A."/>
            <person name="Steffenson B.J."/>
            <person name="Schwessinger B."/>
            <person name="Dodds P.N."/>
            <person name="Figueroa M."/>
        </authorList>
    </citation>
    <scope>NUCLEOTIDE SEQUENCE [LARGE SCALE GENOMIC DNA]</scope>
    <source>
        <strain evidence="2">21-0</strain>
    </source>
</reference>
<dbReference type="Proteomes" id="UP000324748">
    <property type="component" value="Unassembled WGS sequence"/>
</dbReference>
<evidence type="ECO:0000313" key="2">
    <source>
        <dbReference type="EMBL" id="KAA1116416.1"/>
    </source>
</evidence>
<organism evidence="2 3">
    <name type="scientific">Puccinia graminis f. sp. tritici</name>
    <dbReference type="NCBI Taxonomy" id="56615"/>
    <lineage>
        <taxon>Eukaryota</taxon>
        <taxon>Fungi</taxon>
        <taxon>Dikarya</taxon>
        <taxon>Basidiomycota</taxon>
        <taxon>Pucciniomycotina</taxon>
        <taxon>Pucciniomycetes</taxon>
        <taxon>Pucciniales</taxon>
        <taxon>Pucciniaceae</taxon>
        <taxon>Puccinia</taxon>
    </lineage>
</organism>
<proteinExistence type="predicted"/>
<evidence type="ECO:0000313" key="3">
    <source>
        <dbReference type="Proteomes" id="UP000324748"/>
    </source>
</evidence>
<sequence length="154" mass="16841">MLPRPSCNLDHNRFIFPSDPAGLDSEAANSSGDEALAPYTLLSDEQDSPPNTPAPVASAGAPKSTLSNIRPISNPLANNFLNILEQPSSKDQDSQITSAFAMDKRFADTNERAATLEQQARQILRNISWSGGEEFVRIQKLKDCNFKVSSWCDT</sequence>
<accession>A0A5B0QT74</accession>
<keyword evidence="3" id="KW-1185">Reference proteome</keyword>